<dbReference type="InterPro" id="IPR022189">
    <property type="entry name" value="SMTN"/>
</dbReference>
<evidence type="ECO:0000313" key="3">
    <source>
        <dbReference type="EMBL" id="KAK2711509.1"/>
    </source>
</evidence>
<feature type="compositionally biased region" description="Polar residues" evidence="1">
    <location>
        <begin position="551"/>
        <end position="577"/>
    </location>
</feature>
<feature type="compositionally biased region" description="Basic and acidic residues" evidence="1">
    <location>
        <begin position="462"/>
        <end position="471"/>
    </location>
</feature>
<feature type="compositionally biased region" description="Basic residues" evidence="1">
    <location>
        <begin position="392"/>
        <end position="404"/>
    </location>
</feature>
<comment type="caution">
    <text evidence="3">The sequence shown here is derived from an EMBL/GenBank/DDBJ whole genome shotgun (WGS) entry which is preliminary data.</text>
</comment>
<feature type="compositionally biased region" description="Basic and acidic residues" evidence="1">
    <location>
        <begin position="529"/>
        <end position="550"/>
    </location>
</feature>
<feature type="compositionally biased region" description="Polar residues" evidence="1">
    <location>
        <begin position="600"/>
        <end position="621"/>
    </location>
</feature>
<feature type="domain" description="Smoothelin" evidence="2">
    <location>
        <begin position="681"/>
        <end position="714"/>
    </location>
</feature>
<protein>
    <recommendedName>
        <fullName evidence="2">Smoothelin domain-containing protein</fullName>
    </recommendedName>
</protein>
<evidence type="ECO:0000256" key="1">
    <source>
        <dbReference type="SAM" id="MobiDB-lite"/>
    </source>
</evidence>
<feature type="compositionally biased region" description="Basic and acidic residues" evidence="1">
    <location>
        <begin position="265"/>
        <end position="304"/>
    </location>
</feature>
<sequence>MTILDTCNQDLDSIDDEDILRRKLLETDDFSEKKLIRARISKLKEKRLKEFYANDDVIGIDSNFSAGTKIKVETVTSASTLRTTDSRKRNSQEHLEDIQVDEKMRKCEEIIAERIRKRSQERGKRLQQIKNEMEKAESLASTKVFNQASRIDDVKEGGLSVCNNNNEDTEISNEKILDAYSAGIKDELLVPAKERVLESREAFKCSPDSSLDRDSIEPPIRSSKYGPYSATPRVKRSAEEIEASVLRQMEVIETVPEPETIEPLMPKEQKDTKQDRKSPAKEISPRAKLPEKTARSSREEKNDDLATDLLLNLPSRPVIEDVSALATPSLKEHQQSAEYIVTTPEPPKQERRQSEIEIEDVTGSSMDEADLGESTLGAVVEPLSKLPSIKEKTKKRSPSPKKKTNIPSATFDRAGSPARRCCGRERTPEVQVLTPAEKREILIARKISVTDEEFERMEREILEQEEREKQKKISPRKIKNIETSGAEPKRVRKISPIDNNKSKVPSLSSSKPTRRTDSKENALKAAQTRLEKPKAQGKILEFKSRVEEKTSLTLKSPTKSKVISSTTRPKSGTYSPKTSKELALKPKTTAPDGTKAETLMSVSKTSGSVESKSKQLYNTQRHSGEILSPGRSRESTPKADDPNRKSKSKDNSRRSSRDESMKKEVKRQDGSKTQGERKNFDAIDDLDLLERLLESAKEYDERSRIRARIRALKRPMSSIPIVNTSSPRASPILGRRLMPQVEKKTPTPTRKVDYLKKQTSKLKEEPKPADPIITDDQLHGEIGQLITMSSLESQTASEVETTLSRIKEQQGDFEDKEQNQKTDANKKVIYDHPYEHIPESFVAAARPVSPVIQSRRIEDIQSSESQVLYRAPSFRRSPSPVIAASTVVYRPQTATRSQPEPTEERSRTASPVARRKSAIKLEMKSESTTIINEPENGCEAVNNIVTESQTVESEPPSEAGGISVKAASEKINKVARSSTAQLNFGQSRLPENDPSQPQGSDETRVITSSYGVGPTDDSGRPLFGLGALRKARNRTPEAETSNYFTYLYSC</sequence>
<feature type="compositionally biased region" description="Low complexity" evidence="1">
    <location>
        <begin position="253"/>
        <end position="263"/>
    </location>
</feature>
<feature type="region of interest" description="Disordered" evidence="1">
    <location>
        <begin position="890"/>
        <end position="917"/>
    </location>
</feature>
<dbReference type="EMBL" id="JAVRJZ010000016">
    <property type="protein sequence ID" value="KAK2711509.1"/>
    <property type="molecule type" value="Genomic_DNA"/>
</dbReference>
<feature type="compositionally biased region" description="Basic and acidic residues" evidence="1">
    <location>
        <begin position="631"/>
        <end position="681"/>
    </location>
</feature>
<evidence type="ECO:0000313" key="4">
    <source>
        <dbReference type="Proteomes" id="UP001187531"/>
    </source>
</evidence>
<feature type="region of interest" description="Disordered" evidence="1">
    <location>
        <begin position="720"/>
        <end position="776"/>
    </location>
</feature>
<accession>A0AA88L394</accession>
<name>A0AA88L394_ARTSF</name>
<feature type="region of interest" description="Disordered" evidence="1">
    <location>
        <begin position="253"/>
        <end position="435"/>
    </location>
</feature>
<dbReference type="AlphaFoldDB" id="A0AA88L394"/>
<proteinExistence type="predicted"/>
<feature type="compositionally biased region" description="Low complexity" evidence="1">
    <location>
        <begin position="502"/>
        <end position="511"/>
    </location>
</feature>
<feature type="region of interest" description="Disordered" evidence="1">
    <location>
        <begin position="462"/>
        <end position="683"/>
    </location>
</feature>
<dbReference type="Proteomes" id="UP001187531">
    <property type="component" value="Unassembled WGS sequence"/>
</dbReference>
<evidence type="ECO:0000259" key="2">
    <source>
        <dbReference type="Pfam" id="PF12510"/>
    </source>
</evidence>
<reference evidence="3" key="1">
    <citation type="submission" date="2023-07" db="EMBL/GenBank/DDBJ databases">
        <title>Chromosome-level genome assembly of Artemia franciscana.</title>
        <authorList>
            <person name="Jo E."/>
        </authorList>
    </citation>
    <scope>NUCLEOTIDE SEQUENCE</scope>
    <source>
        <tissue evidence="3">Whole body</tissue>
    </source>
</reference>
<dbReference type="Pfam" id="PF12510">
    <property type="entry name" value="Smoothelin"/>
    <property type="match status" value="1"/>
</dbReference>
<feature type="region of interest" description="Disordered" evidence="1">
    <location>
        <begin position="205"/>
        <end position="235"/>
    </location>
</feature>
<feature type="compositionally biased region" description="Polar residues" evidence="1">
    <location>
        <begin position="993"/>
        <end position="1010"/>
    </location>
</feature>
<organism evidence="3 4">
    <name type="scientific">Artemia franciscana</name>
    <name type="common">Brine shrimp</name>
    <name type="synonym">Artemia sanfranciscana</name>
    <dbReference type="NCBI Taxonomy" id="6661"/>
    <lineage>
        <taxon>Eukaryota</taxon>
        <taxon>Metazoa</taxon>
        <taxon>Ecdysozoa</taxon>
        <taxon>Arthropoda</taxon>
        <taxon>Crustacea</taxon>
        <taxon>Branchiopoda</taxon>
        <taxon>Anostraca</taxon>
        <taxon>Artemiidae</taxon>
        <taxon>Artemia</taxon>
    </lineage>
</organism>
<feature type="region of interest" description="Disordered" evidence="1">
    <location>
        <begin position="981"/>
        <end position="1021"/>
    </location>
</feature>
<gene>
    <name evidence="3" type="ORF">QYM36_012614</name>
</gene>
<keyword evidence="4" id="KW-1185">Reference proteome</keyword>
<feature type="compositionally biased region" description="Basic and acidic residues" evidence="1">
    <location>
        <begin position="741"/>
        <end position="768"/>
    </location>
</feature>